<keyword evidence="1" id="KW-1133">Transmembrane helix</keyword>
<dbReference type="EMBL" id="JWZT01001836">
    <property type="protein sequence ID" value="KII71132.1"/>
    <property type="molecule type" value="Genomic_DNA"/>
</dbReference>
<dbReference type="AlphaFoldDB" id="A0A0C2NB55"/>
<evidence type="ECO:0000313" key="2">
    <source>
        <dbReference type="EMBL" id="KII71132.1"/>
    </source>
</evidence>
<evidence type="ECO:0000313" key="3">
    <source>
        <dbReference type="Proteomes" id="UP000031668"/>
    </source>
</evidence>
<keyword evidence="1" id="KW-0472">Membrane</keyword>
<protein>
    <submittedName>
        <fullName evidence="2">Uncharacterized protein</fullName>
    </submittedName>
</protein>
<organism evidence="2 3">
    <name type="scientific">Thelohanellus kitauei</name>
    <name type="common">Myxosporean</name>
    <dbReference type="NCBI Taxonomy" id="669202"/>
    <lineage>
        <taxon>Eukaryota</taxon>
        <taxon>Metazoa</taxon>
        <taxon>Cnidaria</taxon>
        <taxon>Myxozoa</taxon>
        <taxon>Myxosporea</taxon>
        <taxon>Bivalvulida</taxon>
        <taxon>Platysporina</taxon>
        <taxon>Myxobolidae</taxon>
        <taxon>Thelohanellus</taxon>
    </lineage>
</organism>
<gene>
    <name evidence="2" type="ORF">RF11_09151</name>
</gene>
<sequence>MDQWMKELVSAWNRRMRGNWNVTVIVYFVSLAFFVLMTYRKASKPSLDSNGLKNMKKDPMHLHFNVCPHVRVSVYRGFILNRTHLIVNRTREIDIFFINDTQNYLRDFQHKQRMPFSFRLI</sequence>
<proteinExistence type="predicted"/>
<accession>A0A0C2NB55</accession>
<reference evidence="2 3" key="1">
    <citation type="journal article" date="2014" name="Genome Biol. Evol.">
        <title>The genome of the myxosporean Thelohanellus kitauei shows adaptations to nutrient acquisition within its fish host.</title>
        <authorList>
            <person name="Yang Y."/>
            <person name="Xiong J."/>
            <person name="Zhou Z."/>
            <person name="Huo F."/>
            <person name="Miao W."/>
            <person name="Ran C."/>
            <person name="Liu Y."/>
            <person name="Zhang J."/>
            <person name="Feng J."/>
            <person name="Wang M."/>
            <person name="Wang M."/>
            <person name="Wang L."/>
            <person name="Yao B."/>
        </authorList>
    </citation>
    <scope>NUCLEOTIDE SEQUENCE [LARGE SCALE GENOMIC DNA]</scope>
    <source>
        <strain evidence="2">Wuqing</strain>
    </source>
</reference>
<feature type="transmembrane region" description="Helical" evidence="1">
    <location>
        <begin position="20"/>
        <end position="39"/>
    </location>
</feature>
<dbReference type="Proteomes" id="UP000031668">
    <property type="component" value="Unassembled WGS sequence"/>
</dbReference>
<comment type="caution">
    <text evidence="2">The sequence shown here is derived from an EMBL/GenBank/DDBJ whole genome shotgun (WGS) entry which is preliminary data.</text>
</comment>
<evidence type="ECO:0000256" key="1">
    <source>
        <dbReference type="SAM" id="Phobius"/>
    </source>
</evidence>
<name>A0A0C2NB55_THEKT</name>
<keyword evidence="1" id="KW-0812">Transmembrane</keyword>
<keyword evidence="3" id="KW-1185">Reference proteome</keyword>